<accession>A0A382CHV8</accession>
<evidence type="ECO:0000313" key="1">
    <source>
        <dbReference type="EMBL" id="SVB25419.1"/>
    </source>
</evidence>
<reference evidence="1" key="1">
    <citation type="submission" date="2018-05" db="EMBL/GenBank/DDBJ databases">
        <authorList>
            <person name="Lanie J.A."/>
            <person name="Ng W.-L."/>
            <person name="Kazmierczak K.M."/>
            <person name="Andrzejewski T.M."/>
            <person name="Davidsen T.M."/>
            <person name="Wayne K.J."/>
            <person name="Tettelin H."/>
            <person name="Glass J.I."/>
            <person name="Rusch D."/>
            <person name="Podicherti R."/>
            <person name="Tsui H.-C.T."/>
            <person name="Winkler M.E."/>
        </authorList>
    </citation>
    <scope>NUCLEOTIDE SEQUENCE</scope>
</reference>
<dbReference type="AlphaFoldDB" id="A0A382CHV8"/>
<proteinExistence type="predicted"/>
<name>A0A382CHV8_9ZZZZ</name>
<gene>
    <name evidence="1" type="ORF">METZ01_LOCUS178273</name>
</gene>
<sequence>MVVWCNIDRFNSATLRITEDSAKQLMISQFIYDNIQKMLKTL</sequence>
<dbReference type="EMBL" id="UINC01034494">
    <property type="protein sequence ID" value="SVB25419.1"/>
    <property type="molecule type" value="Genomic_DNA"/>
</dbReference>
<organism evidence="1">
    <name type="scientific">marine metagenome</name>
    <dbReference type="NCBI Taxonomy" id="408172"/>
    <lineage>
        <taxon>unclassified sequences</taxon>
        <taxon>metagenomes</taxon>
        <taxon>ecological metagenomes</taxon>
    </lineage>
</organism>
<protein>
    <submittedName>
        <fullName evidence="1">Uncharacterized protein</fullName>
    </submittedName>
</protein>